<keyword evidence="2" id="KW-0784">Thiamine biosynthesis</keyword>
<evidence type="ECO:0000256" key="4">
    <source>
        <dbReference type="ARBA" id="ARBA00049872"/>
    </source>
</evidence>
<feature type="compositionally biased region" description="Basic and acidic residues" evidence="6">
    <location>
        <begin position="404"/>
        <end position="414"/>
    </location>
</feature>
<feature type="region of interest" description="Disordered" evidence="6">
    <location>
        <begin position="404"/>
        <end position="424"/>
    </location>
</feature>
<dbReference type="PANTHER" id="PTHR13847:SF289">
    <property type="entry name" value="GLYCINE OXIDASE"/>
    <property type="match status" value="1"/>
</dbReference>
<comment type="caution">
    <text evidence="8">The sequence shown here is derived from an EMBL/GenBank/DDBJ whole genome shotgun (WGS) entry which is preliminary data.</text>
</comment>
<dbReference type="EC" id="1.4.3.19" evidence="5"/>
<dbReference type="GO" id="GO:0009229">
    <property type="term" value="P:thiamine diphosphate biosynthetic process"/>
    <property type="evidence" value="ECO:0007669"/>
    <property type="project" value="UniProtKB-UniPathway"/>
</dbReference>
<dbReference type="SUPFAM" id="SSF54373">
    <property type="entry name" value="FAD-linked reductases, C-terminal domain"/>
    <property type="match status" value="1"/>
</dbReference>
<dbReference type="UniPathway" id="UPA00060"/>
<evidence type="ECO:0000313" key="8">
    <source>
        <dbReference type="EMBL" id="GED08961.1"/>
    </source>
</evidence>
<dbReference type="SUPFAM" id="SSF51905">
    <property type="entry name" value="FAD/NAD(P)-binding domain"/>
    <property type="match status" value="1"/>
</dbReference>
<protein>
    <recommendedName>
        <fullName evidence="5">glycine oxidase</fullName>
        <ecNumber evidence="5">1.4.3.19</ecNumber>
    </recommendedName>
</protein>
<gene>
    <name evidence="8" type="primary">thiO</name>
    <name evidence="8" type="ORF">CCE02nite_09600</name>
</gene>
<comment type="catalytic activity">
    <reaction evidence="4">
        <text>glycine + O2 + H2O = glyoxylate + H2O2 + NH4(+)</text>
        <dbReference type="Rhea" id="RHEA:11532"/>
        <dbReference type="ChEBI" id="CHEBI:15377"/>
        <dbReference type="ChEBI" id="CHEBI:15379"/>
        <dbReference type="ChEBI" id="CHEBI:16240"/>
        <dbReference type="ChEBI" id="CHEBI:28938"/>
        <dbReference type="ChEBI" id="CHEBI:36655"/>
        <dbReference type="ChEBI" id="CHEBI:57305"/>
        <dbReference type="EC" id="1.4.3.19"/>
    </reaction>
</comment>
<dbReference type="AlphaFoldDB" id="A0A4Y4E2S3"/>
<evidence type="ECO:0000259" key="7">
    <source>
        <dbReference type="Pfam" id="PF01266"/>
    </source>
</evidence>
<sequence>MPDGARDVVVVGGGIVGLAVAWRAARAGLTVTVLDPSPGDGATHAAAGMLAPVTEADFGEDDALRLHLAAAAAWPGFADDLHAATGADVGLRTAGTLTLAYDADDLASLRRVLALHAAHGLASHELTVADARRLEPYLGPRVAGAAWAPADHAVDPRATHAALLGALDGGAGPETLAGAGAEARAAVVRASARRLALDPSGRVVGVHDDAGRLHAAGAVVVAAGWESGTLLMDVPGVVVPTRPVKGQTLRLDAGPDLALEHVVRGVVQGRPVYIVPRDPVPDGQGHDCAGHREVVVGATTEENPDDRRATAGGVFALLRDARALLPGIDEAALVDVTPRARPATPDNLPLVGPTAVPGLHVATGHGRNGILLAPLTADAVVAGLTGTPLPADVAAALSPTRTDRFAEPGFDARRSAAFSPTTPR</sequence>
<dbReference type="GO" id="GO:0050660">
    <property type="term" value="F:flavin adenine dinucleotide binding"/>
    <property type="evidence" value="ECO:0007669"/>
    <property type="project" value="InterPro"/>
</dbReference>
<reference evidence="8 9" key="1">
    <citation type="submission" date="2019-06" db="EMBL/GenBank/DDBJ databases">
        <title>Whole genome shotgun sequence of Cellulosimicrobium cellulans NBRC 15516.</title>
        <authorList>
            <person name="Hosoyama A."/>
            <person name="Uohara A."/>
            <person name="Ohji S."/>
            <person name="Ichikawa N."/>
        </authorList>
    </citation>
    <scope>NUCLEOTIDE SEQUENCE [LARGE SCALE GENOMIC DNA]</scope>
    <source>
        <strain evidence="8 9">NBRC 15516</strain>
    </source>
</reference>
<dbReference type="GO" id="GO:0043799">
    <property type="term" value="F:glycine oxidase activity"/>
    <property type="evidence" value="ECO:0007669"/>
    <property type="project" value="UniProtKB-EC"/>
</dbReference>
<dbReference type="Proteomes" id="UP000316659">
    <property type="component" value="Unassembled WGS sequence"/>
</dbReference>
<keyword evidence="3" id="KW-0560">Oxidoreductase</keyword>
<evidence type="ECO:0000313" key="9">
    <source>
        <dbReference type="Proteomes" id="UP000316659"/>
    </source>
</evidence>
<dbReference type="EMBL" id="BJNZ01000004">
    <property type="protein sequence ID" value="GED08961.1"/>
    <property type="molecule type" value="Genomic_DNA"/>
</dbReference>
<dbReference type="Gene3D" id="3.50.50.60">
    <property type="entry name" value="FAD/NAD(P)-binding domain"/>
    <property type="match status" value="1"/>
</dbReference>
<dbReference type="NCBIfam" id="TIGR02352">
    <property type="entry name" value="thiamin_ThiO"/>
    <property type="match status" value="1"/>
</dbReference>
<feature type="domain" description="FAD dependent oxidoreductase" evidence="7">
    <location>
        <begin position="7"/>
        <end position="381"/>
    </location>
</feature>
<dbReference type="PANTHER" id="PTHR13847">
    <property type="entry name" value="SARCOSINE DEHYDROGENASE-RELATED"/>
    <property type="match status" value="1"/>
</dbReference>
<dbReference type="GO" id="GO:0005737">
    <property type="term" value="C:cytoplasm"/>
    <property type="evidence" value="ECO:0007669"/>
    <property type="project" value="TreeGrafter"/>
</dbReference>
<dbReference type="InterPro" id="IPR006076">
    <property type="entry name" value="FAD-dep_OxRdtase"/>
</dbReference>
<dbReference type="Pfam" id="PF01266">
    <property type="entry name" value="DAO"/>
    <property type="match status" value="1"/>
</dbReference>
<comment type="pathway">
    <text evidence="1">Cofactor biosynthesis; thiamine diphosphate biosynthesis.</text>
</comment>
<proteinExistence type="predicted"/>
<evidence type="ECO:0000256" key="1">
    <source>
        <dbReference type="ARBA" id="ARBA00004948"/>
    </source>
</evidence>
<evidence type="ECO:0000256" key="3">
    <source>
        <dbReference type="ARBA" id="ARBA00023002"/>
    </source>
</evidence>
<dbReference type="InterPro" id="IPR012727">
    <property type="entry name" value="Gly_oxidase_ThiO"/>
</dbReference>
<dbReference type="InterPro" id="IPR036188">
    <property type="entry name" value="FAD/NAD-bd_sf"/>
</dbReference>
<organism evidence="8 9">
    <name type="scientific">Cellulosimicrobium cellulans</name>
    <name type="common">Arthrobacter luteus</name>
    <dbReference type="NCBI Taxonomy" id="1710"/>
    <lineage>
        <taxon>Bacteria</taxon>
        <taxon>Bacillati</taxon>
        <taxon>Actinomycetota</taxon>
        <taxon>Actinomycetes</taxon>
        <taxon>Micrococcales</taxon>
        <taxon>Promicromonosporaceae</taxon>
        <taxon>Cellulosimicrobium</taxon>
    </lineage>
</organism>
<dbReference type="Gene3D" id="3.30.9.10">
    <property type="entry name" value="D-Amino Acid Oxidase, subunit A, domain 2"/>
    <property type="match status" value="1"/>
</dbReference>
<evidence type="ECO:0000256" key="6">
    <source>
        <dbReference type="SAM" id="MobiDB-lite"/>
    </source>
</evidence>
<evidence type="ECO:0000256" key="5">
    <source>
        <dbReference type="ARBA" id="ARBA00050018"/>
    </source>
</evidence>
<dbReference type="GO" id="GO:0009228">
    <property type="term" value="P:thiamine biosynthetic process"/>
    <property type="evidence" value="ECO:0007669"/>
    <property type="project" value="UniProtKB-KW"/>
</dbReference>
<name>A0A4Y4E2S3_CELCE</name>
<accession>A0A4Y4E2S3</accession>
<evidence type="ECO:0000256" key="2">
    <source>
        <dbReference type="ARBA" id="ARBA00022977"/>
    </source>
</evidence>